<dbReference type="SUPFAM" id="SSF51556">
    <property type="entry name" value="Metallo-dependent hydrolases"/>
    <property type="match status" value="1"/>
</dbReference>
<protein>
    <submittedName>
        <fullName evidence="2">Imidazolonepropionase</fullName>
        <ecNumber evidence="2">3.5.2.7</ecNumber>
    </submittedName>
</protein>
<dbReference type="EMBL" id="CP032427">
    <property type="protein sequence ID" value="AYC43804.1"/>
    <property type="molecule type" value="Genomic_DNA"/>
</dbReference>
<name>A0AAI8PSU7_9ACTN</name>
<dbReference type="InterPro" id="IPR006680">
    <property type="entry name" value="Amidohydro-rel"/>
</dbReference>
<dbReference type="EC" id="3.5.2.7" evidence="2"/>
<sequence length="426" mass="46628">MTTVFTNARIFDGSGSEPFEGEVRVEGDRITQLSAGWGQVSREGADVVDATGKTLLPGLVEAHAHISWPSAIDRPVPTMELPVEEHLLITARNARVLLDAGFTSAYSAGSLGPRFEIALRDEINGGWLPGPRLRASCIERAPEGDTAVPDVHDADDHRRGPEAVREFVRKWAANGVDTIKFLLSSDDAFVPGGSRQLLYTDEEVKAAGEQARESGVWLACHAHAAGSIKQAVNNGFRIIYHCTHADEEALDLLEAAKDRVFVAPAVGVIYTGAYEAQRFGVTQEVAVEKGLLATLERWSKVIPEMRRRGIRVLPGGDYGFLWNPNGANARDLQYFVELYGFSPAEALRAATMYGGQLMGLGDELGLVREGYLADLLLVDGDPLEDISLLRDRDRITHIMQGGRFHKRPQREAYERLFESADPVPSA</sequence>
<evidence type="ECO:0000259" key="1">
    <source>
        <dbReference type="Pfam" id="PF01979"/>
    </source>
</evidence>
<feature type="domain" description="Amidohydrolase-related" evidence="1">
    <location>
        <begin position="54"/>
        <end position="403"/>
    </location>
</feature>
<evidence type="ECO:0000313" key="3">
    <source>
        <dbReference type="Proteomes" id="UP000265765"/>
    </source>
</evidence>
<reference evidence="2 3" key="1">
    <citation type="submission" date="2018-09" db="EMBL/GenBank/DDBJ databases">
        <title>Production of Trimethoprim by Streptomyces sp. 3E-1.</title>
        <authorList>
            <person name="Kang H.J."/>
            <person name="Kim S.B."/>
        </authorList>
    </citation>
    <scope>NUCLEOTIDE SEQUENCE [LARGE SCALE GENOMIC DNA]</scope>
    <source>
        <strain evidence="2 3">3E-1</strain>
    </source>
</reference>
<dbReference type="Proteomes" id="UP000265765">
    <property type="component" value="Chromosome"/>
</dbReference>
<dbReference type="GO" id="GO:0050480">
    <property type="term" value="F:imidazolonepropionase activity"/>
    <property type="evidence" value="ECO:0007669"/>
    <property type="project" value="UniProtKB-EC"/>
</dbReference>
<dbReference type="InterPro" id="IPR051781">
    <property type="entry name" value="Metallo-dep_Hydrolase"/>
</dbReference>
<dbReference type="RefSeq" id="WP_120053944.1">
    <property type="nucleotide sequence ID" value="NZ_CP032427.1"/>
</dbReference>
<dbReference type="InterPro" id="IPR032466">
    <property type="entry name" value="Metal_Hydrolase"/>
</dbReference>
<dbReference type="AlphaFoldDB" id="A0AAI8PSU7"/>
<proteinExistence type="predicted"/>
<dbReference type="InterPro" id="IPR011059">
    <property type="entry name" value="Metal-dep_hydrolase_composite"/>
</dbReference>
<organism evidence="2 3">
    <name type="scientific">Streptomyces griseorubiginosus</name>
    <dbReference type="NCBI Taxonomy" id="67304"/>
    <lineage>
        <taxon>Bacteria</taxon>
        <taxon>Bacillati</taxon>
        <taxon>Actinomycetota</taxon>
        <taxon>Actinomycetes</taxon>
        <taxon>Kitasatosporales</taxon>
        <taxon>Streptomycetaceae</taxon>
        <taxon>Streptomyces</taxon>
    </lineage>
</organism>
<dbReference type="GeneID" id="91286904"/>
<keyword evidence="2" id="KW-0378">Hydrolase</keyword>
<dbReference type="PANTHER" id="PTHR43135:SF3">
    <property type="entry name" value="ALPHA-D-RIBOSE 1-METHYLPHOSPHONATE 5-TRIPHOSPHATE DIPHOSPHATASE"/>
    <property type="match status" value="1"/>
</dbReference>
<dbReference type="KEGG" id="sge:DWG14_08112"/>
<evidence type="ECO:0000313" key="2">
    <source>
        <dbReference type="EMBL" id="AYC43804.1"/>
    </source>
</evidence>
<dbReference type="PANTHER" id="PTHR43135">
    <property type="entry name" value="ALPHA-D-RIBOSE 1-METHYLPHOSPHONATE 5-TRIPHOSPHATE DIPHOSPHATASE"/>
    <property type="match status" value="1"/>
</dbReference>
<dbReference type="Pfam" id="PF01979">
    <property type="entry name" value="Amidohydro_1"/>
    <property type="match status" value="1"/>
</dbReference>
<accession>A0AAI8PSU7</accession>
<gene>
    <name evidence="2" type="primary">hutI_2</name>
    <name evidence="2" type="ORF">DWG14_08112</name>
</gene>
<dbReference type="SUPFAM" id="SSF51338">
    <property type="entry name" value="Composite domain of metallo-dependent hydrolases"/>
    <property type="match status" value="1"/>
</dbReference>
<dbReference type="Gene3D" id="2.30.40.10">
    <property type="entry name" value="Urease, subunit C, domain 1"/>
    <property type="match status" value="1"/>
</dbReference>
<dbReference type="Gene3D" id="3.20.20.140">
    <property type="entry name" value="Metal-dependent hydrolases"/>
    <property type="match status" value="1"/>
</dbReference>